<feature type="transmembrane region" description="Helical" evidence="6">
    <location>
        <begin position="250"/>
        <end position="269"/>
    </location>
</feature>
<name>W4L5Y1_ENTF1</name>
<dbReference type="Pfam" id="PF00999">
    <property type="entry name" value="Na_H_Exchanger"/>
    <property type="match status" value="1"/>
</dbReference>
<dbReference type="SUPFAM" id="SSF116726">
    <property type="entry name" value="TrkA C-terminal domain-like"/>
    <property type="match status" value="1"/>
</dbReference>
<organism evidence="8 9">
    <name type="scientific">Entotheonella factor</name>
    <dbReference type="NCBI Taxonomy" id="1429438"/>
    <lineage>
        <taxon>Bacteria</taxon>
        <taxon>Pseudomonadati</taxon>
        <taxon>Nitrospinota/Tectimicrobiota group</taxon>
        <taxon>Candidatus Tectimicrobiota</taxon>
        <taxon>Candidatus Entotheonellia</taxon>
        <taxon>Candidatus Entotheonellales</taxon>
        <taxon>Candidatus Entotheonellaceae</taxon>
        <taxon>Candidatus Entotheonella</taxon>
    </lineage>
</organism>
<comment type="subcellular location">
    <subcellularLocation>
        <location evidence="1">Membrane</location>
        <topology evidence="1">Multi-pass membrane protein</topology>
    </subcellularLocation>
</comment>
<evidence type="ECO:0000256" key="4">
    <source>
        <dbReference type="ARBA" id="ARBA00022989"/>
    </source>
</evidence>
<dbReference type="EMBL" id="AZHW01001269">
    <property type="protein sequence ID" value="ETW93269.1"/>
    <property type="molecule type" value="Genomic_DNA"/>
</dbReference>
<evidence type="ECO:0000256" key="6">
    <source>
        <dbReference type="SAM" id="Phobius"/>
    </source>
</evidence>
<dbReference type="HOGENOM" id="CLU_017491_0_0_7"/>
<reference evidence="8 9" key="1">
    <citation type="journal article" date="2014" name="Nature">
        <title>An environmental bacterial taxon with a large and distinct metabolic repertoire.</title>
        <authorList>
            <person name="Wilson M.C."/>
            <person name="Mori T."/>
            <person name="Ruckert C."/>
            <person name="Uria A.R."/>
            <person name="Helf M.J."/>
            <person name="Takada K."/>
            <person name="Gernert C."/>
            <person name="Steffens U.A."/>
            <person name="Heycke N."/>
            <person name="Schmitt S."/>
            <person name="Rinke C."/>
            <person name="Helfrich E.J."/>
            <person name="Brachmann A.O."/>
            <person name="Gurgui C."/>
            <person name="Wakimoto T."/>
            <person name="Kracht M."/>
            <person name="Crusemann M."/>
            <person name="Hentschel U."/>
            <person name="Abe I."/>
            <person name="Matsunaga S."/>
            <person name="Kalinowski J."/>
            <person name="Takeyama H."/>
            <person name="Piel J."/>
        </authorList>
    </citation>
    <scope>NUCLEOTIDE SEQUENCE [LARGE SCALE GENOMIC DNA]</scope>
    <source>
        <strain evidence="9">TSY1</strain>
    </source>
</reference>
<feature type="domain" description="RCK C-terminal" evidence="7">
    <location>
        <begin position="577"/>
        <end position="657"/>
    </location>
</feature>
<dbReference type="InterPro" id="IPR036291">
    <property type="entry name" value="NAD(P)-bd_dom_sf"/>
</dbReference>
<dbReference type="InterPro" id="IPR006037">
    <property type="entry name" value="RCK_C"/>
</dbReference>
<dbReference type="PANTHER" id="PTHR43021:SF2">
    <property type="entry name" value="CATION_H+ EXCHANGER DOMAIN-CONTAINING PROTEIN"/>
    <property type="match status" value="1"/>
</dbReference>
<comment type="caution">
    <text evidence="8">The sequence shown here is derived from an EMBL/GenBank/DDBJ whole genome shotgun (WGS) entry which is preliminary data.</text>
</comment>
<accession>W4L5Y1</accession>
<dbReference type="GO" id="GO:0008324">
    <property type="term" value="F:monoatomic cation transmembrane transporter activity"/>
    <property type="evidence" value="ECO:0007669"/>
    <property type="project" value="InterPro"/>
</dbReference>
<keyword evidence="3 6" id="KW-0812">Transmembrane</keyword>
<keyword evidence="9" id="KW-1185">Reference proteome</keyword>
<evidence type="ECO:0000256" key="1">
    <source>
        <dbReference type="ARBA" id="ARBA00004141"/>
    </source>
</evidence>
<feature type="transmembrane region" description="Helical" evidence="6">
    <location>
        <begin position="275"/>
        <end position="297"/>
    </location>
</feature>
<gene>
    <name evidence="8" type="ORF">ETSY1_39935</name>
</gene>
<dbReference type="GO" id="GO:1902600">
    <property type="term" value="P:proton transmembrane transport"/>
    <property type="evidence" value="ECO:0007669"/>
    <property type="project" value="InterPro"/>
</dbReference>
<dbReference type="GO" id="GO:0016020">
    <property type="term" value="C:membrane"/>
    <property type="evidence" value="ECO:0007669"/>
    <property type="project" value="UniProtKB-SubCell"/>
</dbReference>
<keyword evidence="4 6" id="KW-1133">Transmembrane helix</keyword>
<feature type="transmembrane region" description="Helical" evidence="6">
    <location>
        <begin position="20"/>
        <end position="36"/>
    </location>
</feature>
<feature type="transmembrane region" description="Helical" evidence="6">
    <location>
        <begin position="335"/>
        <end position="358"/>
    </location>
</feature>
<dbReference type="InterPro" id="IPR038770">
    <property type="entry name" value="Na+/solute_symporter_sf"/>
</dbReference>
<evidence type="ECO:0000256" key="3">
    <source>
        <dbReference type="ARBA" id="ARBA00022692"/>
    </source>
</evidence>
<dbReference type="Proteomes" id="UP000019141">
    <property type="component" value="Unassembled WGS sequence"/>
</dbReference>
<dbReference type="InterPro" id="IPR006153">
    <property type="entry name" value="Cation/H_exchanger_TM"/>
</dbReference>
<dbReference type="Gene3D" id="1.20.1530.20">
    <property type="match status" value="1"/>
</dbReference>
<dbReference type="Pfam" id="PF02254">
    <property type="entry name" value="TrkA_N"/>
    <property type="match status" value="1"/>
</dbReference>
<feature type="transmembrane region" description="Helical" evidence="6">
    <location>
        <begin position="309"/>
        <end position="329"/>
    </location>
</feature>
<dbReference type="InterPro" id="IPR003148">
    <property type="entry name" value="RCK_N"/>
</dbReference>
<feature type="transmembrane region" description="Helical" evidence="6">
    <location>
        <begin position="370"/>
        <end position="388"/>
    </location>
</feature>
<dbReference type="SUPFAM" id="SSF51735">
    <property type="entry name" value="NAD(P)-binding Rossmann-fold domains"/>
    <property type="match status" value="1"/>
</dbReference>
<keyword evidence="5 6" id="KW-0472">Membrane</keyword>
<evidence type="ECO:0000259" key="7">
    <source>
        <dbReference type="PROSITE" id="PS51202"/>
    </source>
</evidence>
<dbReference type="Gene3D" id="3.30.70.1450">
    <property type="entry name" value="Regulator of K+ conductance, C-terminal domain"/>
    <property type="match status" value="1"/>
</dbReference>
<proteinExistence type="predicted"/>
<evidence type="ECO:0000313" key="9">
    <source>
        <dbReference type="Proteomes" id="UP000019141"/>
    </source>
</evidence>
<dbReference type="Pfam" id="PF02080">
    <property type="entry name" value="TrkA_C"/>
    <property type="match status" value="1"/>
</dbReference>
<dbReference type="GO" id="GO:0015297">
    <property type="term" value="F:antiporter activity"/>
    <property type="evidence" value="ECO:0007669"/>
    <property type="project" value="InterPro"/>
</dbReference>
<evidence type="ECO:0000256" key="2">
    <source>
        <dbReference type="ARBA" id="ARBA00022538"/>
    </source>
</evidence>
<keyword evidence="2" id="KW-0630">Potassium</keyword>
<evidence type="ECO:0000256" key="5">
    <source>
        <dbReference type="ARBA" id="ARBA00023136"/>
    </source>
</evidence>
<feature type="transmembrane region" description="Helical" evidence="6">
    <location>
        <begin position="400"/>
        <end position="417"/>
    </location>
</feature>
<dbReference type="AlphaFoldDB" id="W4L5Y1"/>
<feature type="transmembrane region" description="Helical" evidence="6">
    <location>
        <begin position="142"/>
        <end position="168"/>
    </location>
</feature>
<dbReference type="Gene3D" id="3.40.50.720">
    <property type="entry name" value="NAD(P)-binding Rossmann-like Domain"/>
    <property type="match status" value="1"/>
</dbReference>
<sequence>MSDHSPMAVYGALERGGRVIESLIILAQFVVLAVAAKEIGKSSLWIGLPLISGFLLTGVLAGPYGLGMLGSDAIPHLRFIDEIALAFIAFAAGSELELSHVRNSLRVILSILLGLTVVVLSMGTVAYLLLADYIPFMQNMESGAVLSVALIGATIMVARSPSSALAIIKEMRARGPFTQTVLGVTVLMDAVVIIVFTVNVSLADVLIRGITFHFAFVWYLLFEIVLDIVLGLTIGQILRLILSLPFNSSIKTGLILLTGYGLFYLSGILHETHLGPIPVGIFSEPLLIGLIAGFYVANYTRYRGELQKIIEDAAPWVFLAFFTLVGLSLELSVLRHAWIVAVILLVVRLVGIYIGCFLGRLALGYSGGQNFIFGMTFITQAGVSIGLAKEVGVEFPEWGNEFATLAIAVVVLNQLIGPPCFKWALRMAGEAHPPAETPEFDGVRDVLICGVDEQSLALARLLKRHNWEVQLADIEAQRIDRLVWPEVEVHHLAAITPEALRAIRIEKVDVMVVMLDDETNYQLCELVYEQFGVPHLVARLYDQANVARFQALEVLTIHPNAAIINLLGHCVRSPSAASIILGQEVNQDVIEVTVSNEALRGVALRDLPMPVDTVIVSIRRNGHILLSHGYTRLEMGDEVTIVGSPGSLEEVQWQFESLSVP</sequence>
<evidence type="ECO:0000313" key="8">
    <source>
        <dbReference type="EMBL" id="ETW93269.1"/>
    </source>
</evidence>
<protein>
    <recommendedName>
        <fullName evidence="7">RCK C-terminal domain-containing protein</fullName>
    </recommendedName>
</protein>
<dbReference type="GO" id="GO:0006813">
    <property type="term" value="P:potassium ion transport"/>
    <property type="evidence" value="ECO:0007669"/>
    <property type="project" value="UniProtKB-KW"/>
</dbReference>
<feature type="transmembrane region" description="Helical" evidence="6">
    <location>
        <begin position="43"/>
        <end position="64"/>
    </location>
</feature>
<dbReference type="InterPro" id="IPR036721">
    <property type="entry name" value="RCK_C_sf"/>
</dbReference>
<keyword evidence="2" id="KW-0633">Potassium transport</keyword>
<keyword evidence="2" id="KW-0406">Ion transport</keyword>
<keyword evidence="2" id="KW-0813">Transport</keyword>
<feature type="transmembrane region" description="Helical" evidence="6">
    <location>
        <begin position="105"/>
        <end position="130"/>
    </location>
</feature>
<feature type="transmembrane region" description="Helical" evidence="6">
    <location>
        <begin position="76"/>
        <end position="93"/>
    </location>
</feature>
<dbReference type="PANTHER" id="PTHR43021">
    <property type="entry name" value="NA(+)/H(+) ANTIPORTER-RELATED"/>
    <property type="match status" value="1"/>
</dbReference>
<dbReference type="PROSITE" id="PS51202">
    <property type="entry name" value="RCK_C"/>
    <property type="match status" value="1"/>
</dbReference>
<feature type="transmembrane region" description="Helical" evidence="6">
    <location>
        <begin position="215"/>
        <end position="238"/>
    </location>
</feature>
<feature type="transmembrane region" description="Helical" evidence="6">
    <location>
        <begin position="180"/>
        <end position="203"/>
    </location>
</feature>